<evidence type="ECO:0000256" key="3">
    <source>
        <dbReference type="SAM" id="Coils"/>
    </source>
</evidence>
<evidence type="ECO:0000256" key="5">
    <source>
        <dbReference type="SAM" id="SignalP"/>
    </source>
</evidence>
<dbReference type="Pfam" id="PF03938">
    <property type="entry name" value="OmpH"/>
    <property type="match status" value="1"/>
</dbReference>
<evidence type="ECO:0000256" key="2">
    <source>
        <dbReference type="ARBA" id="ARBA00022729"/>
    </source>
</evidence>
<dbReference type="PANTHER" id="PTHR35089:SF1">
    <property type="entry name" value="CHAPERONE PROTEIN SKP"/>
    <property type="match status" value="1"/>
</dbReference>
<accession>A0ABW9YAN5</accession>
<reference evidence="7" key="1">
    <citation type="submission" date="2020-01" db="EMBL/GenBank/DDBJ databases">
        <title>Sphingomonas sp. strain CSW-10.</title>
        <authorList>
            <person name="Chen W.-M."/>
        </authorList>
    </citation>
    <scope>NUCLEOTIDE SEQUENCE [LARGE SCALE GENOMIC DNA]</scope>
    <source>
        <strain evidence="7">CCP-1</strain>
    </source>
</reference>
<proteinExistence type="inferred from homology"/>
<dbReference type="InterPro" id="IPR005632">
    <property type="entry name" value="Chaperone_Skp"/>
</dbReference>
<feature type="signal peptide" evidence="5">
    <location>
        <begin position="1"/>
        <end position="22"/>
    </location>
</feature>
<sequence length="220" mass="23265">MPRGRWTGRIAAGLVVVLLASAAPITAPVAAQEAALPRAPILMIDRNRLFAESAFGRAAEARFEAESKALIAENLRLEQALETEERELTDQRATLEPEAFQTLAQEFDAKTEAIRAAQDTKSRAITAQREADRQRFLQAAVPVLGELMGDAGAVAIFDKEMVILSLRGVDITDEAIQRIDAALGDGSSLPSVEGDPEPPEAPDDGAGVTPAPGMGGDVAP</sequence>
<dbReference type="EMBL" id="JAAATW010000003">
    <property type="protein sequence ID" value="NBE08857.1"/>
    <property type="molecule type" value="Genomic_DNA"/>
</dbReference>
<feature type="region of interest" description="Disordered" evidence="4">
    <location>
        <begin position="184"/>
        <end position="220"/>
    </location>
</feature>
<protein>
    <submittedName>
        <fullName evidence="6">OmpH family outer membrane protein</fullName>
    </submittedName>
</protein>
<evidence type="ECO:0000256" key="1">
    <source>
        <dbReference type="ARBA" id="ARBA00009091"/>
    </source>
</evidence>
<dbReference type="InterPro" id="IPR024930">
    <property type="entry name" value="Skp_dom_sf"/>
</dbReference>
<evidence type="ECO:0000313" key="7">
    <source>
        <dbReference type="Proteomes" id="UP001517376"/>
    </source>
</evidence>
<evidence type="ECO:0000313" key="6">
    <source>
        <dbReference type="EMBL" id="NBE08857.1"/>
    </source>
</evidence>
<dbReference type="Gene3D" id="3.30.910.20">
    <property type="entry name" value="Skp domain"/>
    <property type="match status" value="1"/>
</dbReference>
<dbReference type="RefSeq" id="WP_161767888.1">
    <property type="nucleotide sequence ID" value="NZ_JAAATW010000003.1"/>
</dbReference>
<comment type="caution">
    <text evidence="6">The sequence shown here is derived from an EMBL/GenBank/DDBJ whole genome shotgun (WGS) entry which is preliminary data.</text>
</comment>
<organism evidence="6 7">
    <name type="scientific">Paragemmobacter ruber</name>
    <dbReference type="NCBI Taxonomy" id="1985673"/>
    <lineage>
        <taxon>Bacteria</taxon>
        <taxon>Pseudomonadati</taxon>
        <taxon>Pseudomonadota</taxon>
        <taxon>Alphaproteobacteria</taxon>
        <taxon>Rhodobacterales</taxon>
        <taxon>Paracoccaceae</taxon>
        <taxon>Paragemmobacter</taxon>
    </lineage>
</organism>
<dbReference type="SMART" id="SM00935">
    <property type="entry name" value="OmpH"/>
    <property type="match status" value="1"/>
</dbReference>
<name>A0ABW9YAN5_9RHOB</name>
<gene>
    <name evidence="6" type="ORF">GU920_15050</name>
</gene>
<keyword evidence="2 5" id="KW-0732">Signal</keyword>
<dbReference type="PANTHER" id="PTHR35089">
    <property type="entry name" value="CHAPERONE PROTEIN SKP"/>
    <property type="match status" value="1"/>
</dbReference>
<dbReference type="SUPFAM" id="SSF111384">
    <property type="entry name" value="OmpH-like"/>
    <property type="match status" value="1"/>
</dbReference>
<keyword evidence="3" id="KW-0175">Coiled coil</keyword>
<feature type="chain" id="PRO_5046953852" evidence="5">
    <location>
        <begin position="23"/>
        <end position="220"/>
    </location>
</feature>
<feature type="coiled-coil region" evidence="3">
    <location>
        <begin position="67"/>
        <end position="94"/>
    </location>
</feature>
<dbReference type="Proteomes" id="UP001517376">
    <property type="component" value="Unassembled WGS sequence"/>
</dbReference>
<comment type="similarity">
    <text evidence="1">Belongs to the Skp family.</text>
</comment>
<evidence type="ECO:0000256" key="4">
    <source>
        <dbReference type="SAM" id="MobiDB-lite"/>
    </source>
</evidence>
<keyword evidence="7" id="KW-1185">Reference proteome</keyword>
<feature type="compositionally biased region" description="Acidic residues" evidence="4">
    <location>
        <begin position="194"/>
        <end position="203"/>
    </location>
</feature>